<dbReference type="PANTHER" id="PTHR42928:SF5">
    <property type="entry name" value="BLR1237 PROTEIN"/>
    <property type="match status" value="1"/>
</dbReference>
<sequence length="331" mass="35188">MQMLRNALTLTAAVAALLTPVLSSAPARADDYPSRPIEVIATFGAGGGADLMARQFARLAEPHLHVAMPVVNVSGASGNAGLTRVLTNPADGYTVGTLIALSVSSWASGLGTAKPDNFVYVAMMQNSPSMLYVSKNSPFKTYEDFAAHAKANPGKLRVATSGYGTQDDITLKYLGSQGVPVTNVPFARPSERYASPIGGHTDAIYEEPGDVAQFLKSGDLRPIVVFDKQRHPSFPDVPASAELGLDIGDLPNFRTLAVPASTPPERVQKLHEAAAKVLASPEWKTFCADTFTCVDTLVTPDQAKEEVKAFYETVKGYLDRFATKTVGQTPG</sequence>
<evidence type="ECO:0000313" key="3">
    <source>
        <dbReference type="EMBL" id="AIB16094.1"/>
    </source>
</evidence>
<organism evidence="3 4">
    <name type="scientific">Azospirillum argentinense</name>
    <dbReference type="NCBI Taxonomy" id="2970906"/>
    <lineage>
        <taxon>Bacteria</taxon>
        <taxon>Pseudomonadati</taxon>
        <taxon>Pseudomonadota</taxon>
        <taxon>Alphaproteobacteria</taxon>
        <taxon>Rhodospirillales</taxon>
        <taxon>Azospirillaceae</taxon>
        <taxon>Azospirillum</taxon>
    </lineage>
</organism>
<geneLocation type="plasmid" evidence="3 4">
    <name>AbAZ39_p4</name>
</geneLocation>
<proteinExistence type="inferred from homology"/>
<comment type="similarity">
    <text evidence="1">Belongs to the UPF0065 (bug) family.</text>
</comment>
<dbReference type="Pfam" id="PF03401">
    <property type="entry name" value="TctC"/>
    <property type="match status" value="1"/>
</dbReference>
<dbReference type="SUPFAM" id="SSF53850">
    <property type="entry name" value="Periplasmic binding protein-like II"/>
    <property type="match status" value="1"/>
</dbReference>
<dbReference type="Proteomes" id="UP000027186">
    <property type="component" value="Plasmid AbAZ39_p4"/>
</dbReference>
<dbReference type="AlphaFoldDB" id="A0A060DZ77"/>
<feature type="chain" id="PRO_5001583167" description="Tripartite tricarboxylate transporter substrate binding protein" evidence="2">
    <location>
        <begin position="30"/>
        <end position="331"/>
    </location>
</feature>
<dbReference type="Gene3D" id="3.40.190.150">
    <property type="entry name" value="Bordetella uptake gene, domain 1"/>
    <property type="match status" value="1"/>
</dbReference>
<feature type="signal peptide" evidence="2">
    <location>
        <begin position="1"/>
        <end position="29"/>
    </location>
</feature>
<evidence type="ECO:0000313" key="4">
    <source>
        <dbReference type="Proteomes" id="UP000027186"/>
    </source>
</evidence>
<evidence type="ECO:0008006" key="5">
    <source>
        <dbReference type="Google" id="ProtNLM"/>
    </source>
</evidence>
<accession>A0A060DZ77</accession>
<dbReference type="PANTHER" id="PTHR42928">
    <property type="entry name" value="TRICARBOXYLATE-BINDING PROTEIN"/>
    <property type="match status" value="1"/>
</dbReference>
<keyword evidence="2" id="KW-0732">Signal</keyword>
<dbReference type="Gene3D" id="3.40.190.10">
    <property type="entry name" value="Periplasmic binding protein-like II"/>
    <property type="match status" value="1"/>
</dbReference>
<protein>
    <recommendedName>
        <fullName evidence="5">Tripartite tricarboxylate transporter substrate binding protein</fullName>
    </recommendedName>
</protein>
<dbReference type="EMBL" id="CP007797">
    <property type="protein sequence ID" value="AIB16094.1"/>
    <property type="molecule type" value="Genomic_DNA"/>
</dbReference>
<dbReference type="CDD" id="cd07012">
    <property type="entry name" value="PBP2_Bug_TTT"/>
    <property type="match status" value="1"/>
</dbReference>
<dbReference type="KEGG" id="abq:ABAZ39_30015"/>
<name>A0A060DZ77_9PROT</name>
<keyword evidence="3" id="KW-0614">Plasmid</keyword>
<reference evidence="3 4" key="1">
    <citation type="journal article" date="2014" name="Genome Announc.">
        <title>Complete Genome Sequence of the Model Rhizosphere Strain Azospirillum brasilense Az39, Successfully Applied in Agriculture.</title>
        <authorList>
            <person name="Rivera D."/>
            <person name="Revale S."/>
            <person name="Molina R."/>
            <person name="Gualpa J."/>
            <person name="Puente M."/>
            <person name="Maroniche G."/>
            <person name="Paris G."/>
            <person name="Baker D."/>
            <person name="Clavijo B."/>
            <person name="McLay K."/>
            <person name="Spaepen S."/>
            <person name="Perticari A."/>
            <person name="Vazquez M."/>
            <person name="Wisniewski-Dye F."/>
            <person name="Watkins C."/>
            <person name="Martinez-Abarca F."/>
            <person name="Vanderleyden J."/>
            <person name="Cassan F."/>
        </authorList>
    </citation>
    <scope>NUCLEOTIDE SEQUENCE [LARGE SCALE GENOMIC DNA]</scope>
    <source>
        <strain evidence="3 4">Az39</strain>
        <plasmid evidence="3">AbAZ39_p4</plasmid>
    </source>
</reference>
<dbReference type="InterPro" id="IPR042100">
    <property type="entry name" value="Bug_dom1"/>
</dbReference>
<dbReference type="InterPro" id="IPR005064">
    <property type="entry name" value="BUG"/>
</dbReference>
<dbReference type="PIRSF" id="PIRSF017082">
    <property type="entry name" value="YflP"/>
    <property type="match status" value="1"/>
</dbReference>
<gene>
    <name evidence="3" type="ORF">ABAZ39_30015</name>
</gene>
<evidence type="ECO:0000256" key="2">
    <source>
        <dbReference type="SAM" id="SignalP"/>
    </source>
</evidence>
<evidence type="ECO:0000256" key="1">
    <source>
        <dbReference type="ARBA" id="ARBA00006987"/>
    </source>
</evidence>